<dbReference type="EMBL" id="QYUN01000003">
    <property type="protein sequence ID" value="RJF96852.1"/>
    <property type="molecule type" value="Genomic_DNA"/>
</dbReference>
<proteinExistence type="predicted"/>
<evidence type="ECO:0000313" key="4">
    <source>
        <dbReference type="Proteomes" id="UP000285190"/>
    </source>
</evidence>
<evidence type="ECO:0000259" key="2">
    <source>
        <dbReference type="Pfam" id="PF04917"/>
    </source>
</evidence>
<dbReference type="InterPro" id="IPR007001">
    <property type="entry name" value="Shufflon_N"/>
</dbReference>
<keyword evidence="1" id="KW-0472">Membrane</keyword>
<feature type="transmembrane region" description="Helical" evidence="1">
    <location>
        <begin position="21"/>
        <end position="43"/>
    </location>
</feature>
<evidence type="ECO:0000313" key="3">
    <source>
        <dbReference type="EMBL" id="RJF96852.1"/>
    </source>
</evidence>
<keyword evidence="1" id="KW-1133">Transmembrane helix</keyword>
<keyword evidence="1" id="KW-0812">Transmembrane</keyword>
<dbReference type="PROSITE" id="PS00409">
    <property type="entry name" value="PROKAR_NTER_METHYL"/>
    <property type="match status" value="1"/>
</dbReference>
<accession>A0A418WVU4</accession>
<name>A0A418WVU4_9BURK</name>
<sequence>MTRFAMGRRGNSMNSTQRGITLIETLGALAIGTLMVIGLTAMIDRSMEETKGQQAAMYQSQVTEAARRYIATNSTDIKNGTPTPASVHAISIADLKKGDFLPASFSEKNAYNQDTCLLVRQPTSDKFEALVVGFGGEPIPEREIPAVAAAAGKGGGYISEASHMVAQGPSWRMNTAAYISQCKVGTVPVVRNVLTGATSDAGHLVSSIFQDAQTTGDFLYRNEVSNRPDLNRMSAPIHMAPGTAAQATEGETDDRCKDASHNGKIAVDAFGRILSCQGGVWKGYANGFWKDPVDKFELLPDTGNSIGDVRLAKDKGRAFSWNGLKWVGLAVNENGDLIVDNKLTANYVSLNKVEVKNEACAPDGLLARDGTGMLLTCRSGSWRSMLETRLTTRAFEQNYSLTPADGPKRDFVISLAAMPGPRPLYLTGYAHCRSMTSVRTFSGVEVRDAADEVLSYAGGCAVNSYGSSGGLQTKGYISLQKIPENATHLRVLMEPGADAQDHSLLTIVVFNSE</sequence>
<dbReference type="Proteomes" id="UP000285190">
    <property type="component" value="Unassembled WGS sequence"/>
</dbReference>
<keyword evidence="4" id="KW-1185">Reference proteome</keyword>
<gene>
    <name evidence="3" type="primary">pilV</name>
    <name evidence="3" type="ORF">D3870_20940</name>
</gene>
<protein>
    <submittedName>
        <fullName evidence="3">Shufflon system plasmid conjugative transfer pilus tip adhesin PilV</fullName>
    </submittedName>
</protein>
<reference evidence="3 4" key="1">
    <citation type="submission" date="2018-09" db="EMBL/GenBank/DDBJ databases">
        <authorList>
            <person name="Zhu H."/>
        </authorList>
    </citation>
    <scope>NUCLEOTIDE SEQUENCE [LARGE SCALE GENOMIC DNA]</scope>
    <source>
        <strain evidence="3 4">K2R10-39</strain>
    </source>
</reference>
<dbReference type="AlphaFoldDB" id="A0A418WVU4"/>
<organism evidence="3 4">
    <name type="scientific">Noviherbaspirillum cavernae</name>
    <dbReference type="NCBI Taxonomy" id="2320862"/>
    <lineage>
        <taxon>Bacteria</taxon>
        <taxon>Pseudomonadati</taxon>
        <taxon>Pseudomonadota</taxon>
        <taxon>Betaproteobacteria</taxon>
        <taxon>Burkholderiales</taxon>
        <taxon>Oxalobacteraceae</taxon>
        <taxon>Noviherbaspirillum</taxon>
    </lineage>
</organism>
<dbReference type="InterPro" id="IPR012902">
    <property type="entry name" value="N_methyl_site"/>
</dbReference>
<comment type="caution">
    <text evidence="3">The sequence shown here is derived from an EMBL/GenBank/DDBJ whole genome shotgun (WGS) entry which is preliminary data.</text>
</comment>
<dbReference type="Pfam" id="PF04917">
    <property type="entry name" value="Shufflon_N"/>
    <property type="match status" value="1"/>
</dbReference>
<evidence type="ECO:0000256" key="1">
    <source>
        <dbReference type="SAM" id="Phobius"/>
    </source>
</evidence>
<feature type="domain" description="Bacterial shufflon protein N-terminal" evidence="2">
    <location>
        <begin position="49"/>
        <end position="240"/>
    </location>
</feature>